<gene>
    <name evidence="1" type="ORF">AVDCRST_MAG90-2556</name>
</gene>
<proteinExistence type="predicted"/>
<dbReference type="InterPro" id="IPR008995">
    <property type="entry name" value="Mo/tungstate-bd_C_term_dom"/>
</dbReference>
<accession>A0A6J4MC31</accession>
<evidence type="ECO:0000313" key="1">
    <source>
        <dbReference type="EMBL" id="CAA9353756.1"/>
    </source>
</evidence>
<name>A0A6J4MC31_9HYPH</name>
<dbReference type="EMBL" id="CADCUC010000521">
    <property type="protein sequence ID" value="CAA9353756.1"/>
    <property type="molecule type" value="Genomic_DNA"/>
</dbReference>
<dbReference type="SUPFAM" id="SSF50331">
    <property type="entry name" value="MOP-like"/>
    <property type="match status" value="1"/>
</dbReference>
<organism evidence="1">
    <name type="scientific">uncultured Microvirga sp</name>
    <dbReference type="NCBI Taxonomy" id="412392"/>
    <lineage>
        <taxon>Bacteria</taxon>
        <taxon>Pseudomonadati</taxon>
        <taxon>Pseudomonadota</taxon>
        <taxon>Alphaproteobacteria</taxon>
        <taxon>Hyphomicrobiales</taxon>
        <taxon>Methylobacteriaceae</taxon>
        <taxon>Microvirga</taxon>
        <taxon>environmental samples</taxon>
    </lineage>
</organism>
<reference evidence="1" key="1">
    <citation type="submission" date="2020-02" db="EMBL/GenBank/DDBJ databases">
        <authorList>
            <person name="Meier V. D."/>
        </authorList>
    </citation>
    <scope>NUCLEOTIDE SEQUENCE</scope>
    <source>
        <strain evidence="1">AVDCRST_MAG90</strain>
    </source>
</reference>
<evidence type="ECO:0008006" key="2">
    <source>
        <dbReference type="Google" id="ProtNLM"/>
    </source>
</evidence>
<dbReference type="AlphaFoldDB" id="A0A6J4MC31"/>
<protein>
    <recommendedName>
        <fullName evidence="2">Transport-associated OB type 2 domain-containing protein</fullName>
    </recommendedName>
</protein>
<sequence length="59" mass="6261">MSRRFLGEVELFQVVVQGVDRPLQARVRGPVAIEPGQDVGVEIDPAEVLVFPASSDAGG</sequence>